<organism evidence="3 4">
    <name type="scientific">Xenoophorus captivus</name>
    <dbReference type="NCBI Taxonomy" id="1517983"/>
    <lineage>
        <taxon>Eukaryota</taxon>
        <taxon>Metazoa</taxon>
        <taxon>Chordata</taxon>
        <taxon>Craniata</taxon>
        <taxon>Vertebrata</taxon>
        <taxon>Euteleostomi</taxon>
        <taxon>Actinopterygii</taxon>
        <taxon>Neopterygii</taxon>
        <taxon>Teleostei</taxon>
        <taxon>Neoteleostei</taxon>
        <taxon>Acanthomorphata</taxon>
        <taxon>Ovalentaria</taxon>
        <taxon>Atherinomorphae</taxon>
        <taxon>Cyprinodontiformes</taxon>
        <taxon>Goodeidae</taxon>
        <taxon>Xenoophorus</taxon>
    </lineage>
</organism>
<protein>
    <recommendedName>
        <fullName evidence="5">Centrosomal protein 128</fullName>
    </recommendedName>
</protein>
<accession>A0ABV0RUD5</accession>
<evidence type="ECO:0000256" key="2">
    <source>
        <dbReference type="SAM" id="MobiDB-lite"/>
    </source>
</evidence>
<name>A0ABV0RUD5_9TELE</name>
<feature type="coiled-coil region" evidence="1">
    <location>
        <begin position="114"/>
        <end position="162"/>
    </location>
</feature>
<dbReference type="PANTHER" id="PTHR46657:SF1">
    <property type="entry name" value="CENTROSOMAL PROTEIN OF 128 KDA"/>
    <property type="match status" value="1"/>
</dbReference>
<sequence>TKLRWLCEEVRERDTKERRLRKQHHQTRDQLKALRQSCDSEQETLLQRLDQQERLLFSLSTEKKELLERSRKKEEEMRSLQDRVLDLEMNTRVALEHLESIPEKNCLMEDFKDLEESQRQKEFVEQRYVKYREIVRDLQNQLDESKRRIQEYRDEKLDATSRSLRLAALSSSIKGSSTLLSSTLRSDCLSPPRRLTTTDLDDSTDEGSRLLVH</sequence>
<feature type="region of interest" description="Disordered" evidence="2">
    <location>
        <begin position="191"/>
        <end position="213"/>
    </location>
</feature>
<keyword evidence="4" id="KW-1185">Reference proteome</keyword>
<reference evidence="3 4" key="1">
    <citation type="submission" date="2021-06" db="EMBL/GenBank/DDBJ databases">
        <authorList>
            <person name="Palmer J.M."/>
        </authorList>
    </citation>
    <scope>NUCLEOTIDE SEQUENCE [LARGE SCALE GENOMIC DNA]</scope>
    <source>
        <strain evidence="3 4">XC_2019</strain>
        <tissue evidence="3">Muscle</tissue>
    </source>
</reference>
<evidence type="ECO:0008006" key="5">
    <source>
        <dbReference type="Google" id="ProtNLM"/>
    </source>
</evidence>
<dbReference type="Proteomes" id="UP001434883">
    <property type="component" value="Unassembled WGS sequence"/>
</dbReference>
<proteinExistence type="predicted"/>
<feature type="coiled-coil region" evidence="1">
    <location>
        <begin position="17"/>
        <end position="90"/>
    </location>
</feature>
<comment type="caution">
    <text evidence="3">The sequence shown here is derived from an EMBL/GenBank/DDBJ whole genome shotgun (WGS) entry which is preliminary data.</text>
</comment>
<evidence type="ECO:0000256" key="1">
    <source>
        <dbReference type="SAM" id="Coils"/>
    </source>
</evidence>
<feature type="non-terminal residue" evidence="3">
    <location>
        <position position="1"/>
    </location>
</feature>
<evidence type="ECO:0000313" key="3">
    <source>
        <dbReference type="EMBL" id="MEQ2211864.1"/>
    </source>
</evidence>
<keyword evidence="1" id="KW-0175">Coiled coil</keyword>
<dbReference type="EMBL" id="JAHRIN010059211">
    <property type="protein sequence ID" value="MEQ2211864.1"/>
    <property type="molecule type" value="Genomic_DNA"/>
</dbReference>
<dbReference type="InterPro" id="IPR026652">
    <property type="entry name" value="CEP128"/>
</dbReference>
<gene>
    <name evidence="3" type="ORF">XENOCAPTIV_018815</name>
</gene>
<dbReference type="PANTHER" id="PTHR46657">
    <property type="entry name" value="CENTROSOMAL PROTEIN OF 128 KDA"/>
    <property type="match status" value="1"/>
</dbReference>
<evidence type="ECO:0000313" key="4">
    <source>
        <dbReference type="Proteomes" id="UP001434883"/>
    </source>
</evidence>